<accession>A0A368WYY5</accession>
<dbReference type="NCBIfam" id="TIGR02595">
    <property type="entry name" value="PEP_CTERM"/>
    <property type="match status" value="1"/>
</dbReference>
<feature type="chain" id="PRO_5030068075" evidence="1">
    <location>
        <begin position="23"/>
        <end position="204"/>
    </location>
</feature>
<feature type="signal peptide" evidence="1">
    <location>
        <begin position="1"/>
        <end position="22"/>
    </location>
</feature>
<name>A0A368WYY5_MARNT</name>
<dbReference type="AlphaFoldDB" id="A0A368WYY5"/>
<evidence type="ECO:0000256" key="1">
    <source>
        <dbReference type="SAM" id="SignalP"/>
    </source>
</evidence>
<evidence type="ECO:0000313" key="3">
    <source>
        <dbReference type="EMBL" id="RCW60970.1"/>
    </source>
</evidence>
<protein>
    <submittedName>
        <fullName evidence="3">Putative secreted protein with PEP-CTERM sorting signal</fullName>
    </submittedName>
</protein>
<comment type="caution">
    <text evidence="3">The sequence shown here is derived from an EMBL/GenBank/DDBJ whole genome shotgun (WGS) entry which is preliminary data.</text>
</comment>
<dbReference type="Proteomes" id="UP000253647">
    <property type="component" value="Unassembled WGS sequence"/>
</dbReference>
<reference evidence="3 4" key="1">
    <citation type="submission" date="2018-07" db="EMBL/GenBank/DDBJ databases">
        <title>Freshwater and sediment microbial communities from various areas in North America, analyzing microbe dynamics in response to fracking.</title>
        <authorList>
            <person name="Lamendella R."/>
        </authorList>
    </citation>
    <scope>NUCLEOTIDE SEQUENCE [LARGE SCALE GENOMIC DNA]</scope>
    <source>
        <strain evidence="3 4">105B</strain>
    </source>
</reference>
<evidence type="ECO:0000259" key="2">
    <source>
        <dbReference type="Pfam" id="PF07589"/>
    </source>
</evidence>
<proteinExistence type="predicted"/>
<sequence>MKTHIKAIALCTCLSVAGASNAGIIDFSSQGLHTILGSVSDVTFDQPGTHSGQAGFRVINNGGTAGNYVFNSFGEDFLGFTFDNAVTLNSLDITRDPLCCGGSGNASVEILLYDTFNSLLSSTSVTGGTNWQTIVFGQQDVSRVVFDVASYYNPYDNHSGDHDWFGLDNIVYDNKISSVPEPSSLVLLGLGVVGLGLSRRKKAA</sequence>
<keyword evidence="1" id="KW-0732">Signal</keyword>
<organism evidence="3 4">
    <name type="scientific">Marinobacter nauticus</name>
    <name type="common">Marinobacter hydrocarbonoclasticus</name>
    <name type="synonym">Marinobacter aquaeolei</name>
    <dbReference type="NCBI Taxonomy" id="2743"/>
    <lineage>
        <taxon>Bacteria</taxon>
        <taxon>Pseudomonadati</taxon>
        <taxon>Pseudomonadota</taxon>
        <taxon>Gammaproteobacteria</taxon>
        <taxon>Pseudomonadales</taxon>
        <taxon>Marinobacteraceae</taxon>
        <taxon>Marinobacter</taxon>
    </lineage>
</organism>
<dbReference type="RefSeq" id="WP_114435625.1">
    <property type="nucleotide sequence ID" value="NZ_QPJI01000052.1"/>
</dbReference>
<dbReference type="Pfam" id="PF07589">
    <property type="entry name" value="PEP-CTERM"/>
    <property type="match status" value="1"/>
</dbReference>
<dbReference type="InterPro" id="IPR013424">
    <property type="entry name" value="Ice-binding_C"/>
</dbReference>
<dbReference type="EMBL" id="QPJI01000052">
    <property type="protein sequence ID" value="RCW60970.1"/>
    <property type="molecule type" value="Genomic_DNA"/>
</dbReference>
<feature type="domain" description="Ice-binding protein C-terminal" evidence="2">
    <location>
        <begin position="178"/>
        <end position="200"/>
    </location>
</feature>
<evidence type="ECO:0000313" key="4">
    <source>
        <dbReference type="Proteomes" id="UP000253647"/>
    </source>
</evidence>
<gene>
    <name evidence="3" type="ORF">DET61_1522</name>
</gene>